<reference evidence="1" key="1">
    <citation type="submission" date="2020-04" db="EMBL/GenBank/DDBJ databases">
        <authorList>
            <person name="Alioto T."/>
            <person name="Alioto T."/>
            <person name="Gomez Garrido J."/>
        </authorList>
    </citation>
    <scope>NUCLEOTIDE SEQUENCE</scope>
    <source>
        <strain evidence="1">A484AB</strain>
    </source>
</reference>
<name>A0A7D9KPD7_PARCT</name>
<accession>A0A7D9KPD7</accession>
<feature type="non-terminal residue" evidence="1">
    <location>
        <position position="98"/>
    </location>
</feature>
<proteinExistence type="predicted"/>
<keyword evidence="2" id="KW-1185">Reference proteome</keyword>
<organism evidence="1 2">
    <name type="scientific">Paramuricea clavata</name>
    <name type="common">Red gorgonian</name>
    <name type="synonym">Violescent sea-whip</name>
    <dbReference type="NCBI Taxonomy" id="317549"/>
    <lineage>
        <taxon>Eukaryota</taxon>
        <taxon>Metazoa</taxon>
        <taxon>Cnidaria</taxon>
        <taxon>Anthozoa</taxon>
        <taxon>Octocorallia</taxon>
        <taxon>Malacalcyonacea</taxon>
        <taxon>Plexauridae</taxon>
        <taxon>Paramuricea</taxon>
    </lineage>
</organism>
<sequence>MACFANDIKVLKQVDKLQDTVGLQNDIENKVGPRTMYTKHGVRSGISGVAVGPVVGFLGAASVAELLGPSTPHSGAVDTSLGNVTADPALLKSSLVLR</sequence>
<gene>
    <name evidence="1" type="ORF">PACLA_8A052206</name>
</gene>
<dbReference type="AlphaFoldDB" id="A0A7D9KPD7"/>
<protein>
    <submittedName>
        <fullName evidence="1">Uncharacterized protein</fullName>
    </submittedName>
</protein>
<evidence type="ECO:0000313" key="2">
    <source>
        <dbReference type="Proteomes" id="UP001152795"/>
    </source>
</evidence>
<comment type="caution">
    <text evidence="1">The sequence shown here is derived from an EMBL/GenBank/DDBJ whole genome shotgun (WGS) entry which is preliminary data.</text>
</comment>
<dbReference type="Proteomes" id="UP001152795">
    <property type="component" value="Unassembled WGS sequence"/>
</dbReference>
<dbReference type="EMBL" id="CACRXK020042326">
    <property type="protein sequence ID" value="CAB4045833.1"/>
    <property type="molecule type" value="Genomic_DNA"/>
</dbReference>
<evidence type="ECO:0000313" key="1">
    <source>
        <dbReference type="EMBL" id="CAB4045833.1"/>
    </source>
</evidence>